<dbReference type="Pfam" id="PF07920">
    <property type="entry name" value="DUF1684"/>
    <property type="match status" value="1"/>
</dbReference>
<dbReference type="RefSeq" id="WP_267623483.1">
    <property type="nucleotide sequence ID" value="NZ_JAODIW010000008.1"/>
</dbReference>
<dbReference type="AlphaFoldDB" id="A0ABD5PDA4"/>
<protein>
    <submittedName>
        <fullName evidence="2">DUF1684 domain-containing protein</fullName>
    </submittedName>
</protein>
<dbReference type="InterPro" id="IPR012467">
    <property type="entry name" value="DUF1684"/>
</dbReference>
<dbReference type="PANTHER" id="PTHR41913:SF1">
    <property type="entry name" value="DUF1684 DOMAIN-CONTAINING PROTEIN"/>
    <property type="match status" value="1"/>
</dbReference>
<organism evidence="2 3">
    <name type="scientific">Halobium salinum</name>
    <dbReference type="NCBI Taxonomy" id="1364940"/>
    <lineage>
        <taxon>Archaea</taxon>
        <taxon>Methanobacteriati</taxon>
        <taxon>Methanobacteriota</taxon>
        <taxon>Stenosarchaea group</taxon>
        <taxon>Halobacteria</taxon>
        <taxon>Halobacteriales</taxon>
        <taxon>Haloferacaceae</taxon>
        <taxon>Halobium</taxon>
    </lineage>
</organism>
<comment type="caution">
    <text evidence="2">The sequence shown here is derived from an EMBL/GenBank/DDBJ whole genome shotgun (WGS) entry which is preliminary data.</text>
</comment>
<keyword evidence="3" id="KW-1185">Reference proteome</keyword>
<feature type="region of interest" description="Disordered" evidence="1">
    <location>
        <begin position="1"/>
        <end position="44"/>
    </location>
</feature>
<evidence type="ECO:0000256" key="1">
    <source>
        <dbReference type="SAM" id="MobiDB-lite"/>
    </source>
</evidence>
<dbReference type="Proteomes" id="UP001595921">
    <property type="component" value="Unassembled WGS sequence"/>
</dbReference>
<sequence length="192" mass="22297">MSHVSENDWRSDLQTHRDEKDEFLREHPHSPLPEGEREGFEGLDYFDPDPAYRFELDLQEADEKETLTVETTTDGVREYVAWGVFRFDLDEEEHTLRAFRNAGDDEDEGFWLPFRDGTSGEETYGAGRYVDLDADEDRTDDGRWVVDFNRAYNPFCAYSAAYECPLVPASNWLETRIEAGEKTYEGSESHRG</sequence>
<evidence type="ECO:0000313" key="2">
    <source>
        <dbReference type="EMBL" id="MFC4358709.1"/>
    </source>
</evidence>
<proteinExistence type="predicted"/>
<evidence type="ECO:0000313" key="3">
    <source>
        <dbReference type="Proteomes" id="UP001595921"/>
    </source>
</evidence>
<reference evidence="2 3" key="1">
    <citation type="journal article" date="2019" name="Int. J. Syst. Evol. Microbiol.">
        <title>The Global Catalogue of Microorganisms (GCM) 10K type strain sequencing project: providing services to taxonomists for standard genome sequencing and annotation.</title>
        <authorList>
            <consortium name="The Broad Institute Genomics Platform"/>
            <consortium name="The Broad Institute Genome Sequencing Center for Infectious Disease"/>
            <person name="Wu L."/>
            <person name="Ma J."/>
        </authorList>
    </citation>
    <scope>NUCLEOTIDE SEQUENCE [LARGE SCALE GENOMIC DNA]</scope>
    <source>
        <strain evidence="2 3">CGMCC 1.12553</strain>
    </source>
</reference>
<accession>A0ABD5PDA4</accession>
<name>A0ABD5PDA4_9EURY</name>
<dbReference type="PANTHER" id="PTHR41913">
    <property type="entry name" value="DUF1684 DOMAIN-CONTAINING PROTEIN"/>
    <property type="match status" value="1"/>
</dbReference>
<dbReference type="Gene3D" id="6.10.250.1680">
    <property type="match status" value="1"/>
</dbReference>
<dbReference type="EMBL" id="JBHSDS010000006">
    <property type="protein sequence ID" value="MFC4358709.1"/>
    <property type="molecule type" value="Genomic_DNA"/>
</dbReference>
<gene>
    <name evidence="2" type="ORF">ACFO0N_12230</name>
</gene>
<feature type="compositionally biased region" description="Basic and acidic residues" evidence="1">
    <location>
        <begin position="1"/>
        <end position="40"/>
    </location>
</feature>